<dbReference type="OMA" id="CGYITNK"/>
<evidence type="ECO:0000313" key="1">
    <source>
        <dbReference type="EMBL" id="KAA0184449.1"/>
    </source>
</evidence>
<dbReference type="InterPro" id="IPR053317">
    <property type="entry name" value="Tubulin_polyglutamylase"/>
</dbReference>
<dbReference type="PANTHER" id="PTHR47113">
    <property type="entry name" value="LD09343P"/>
    <property type="match status" value="1"/>
</dbReference>
<organism evidence="1">
    <name type="scientific">Hyalella azteca</name>
    <name type="common">Amphipod</name>
    <dbReference type="NCBI Taxonomy" id="294128"/>
    <lineage>
        <taxon>Eukaryota</taxon>
        <taxon>Metazoa</taxon>
        <taxon>Ecdysozoa</taxon>
        <taxon>Arthropoda</taxon>
        <taxon>Crustacea</taxon>
        <taxon>Multicrustacea</taxon>
        <taxon>Malacostraca</taxon>
        <taxon>Eumalacostraca</taxon>
        <taxon>Peracarida</taxon>
        <taxon>Amphipoda</taxon>
        <taxon>Senticaudata</taxon>
        <taxon>Talitrida</taxon>
        <taxon>Talitroidea</taxon>
        <taxon>Hyalellidae</taxon>
        <taxon>Hyalella</taxon>
    </lineage>
</organism>
<dbReference type="SUPFAM" id="SSF56059">
    <property type="entry name" value="Glutathione synthetase ATP-binding domain-like"/>
    <property type="match status" value="1"/>
</dbReference>
<gene>
    <name evidence="1" type="primary">TTL</name>
    <name evidence="3" type="synonym">LOC108664477</name>
    <name evidence="1" type="ORF">HAZT_HAZT008239</name>
</gene>
<dbReference type="PANTHER" id="PTHR47113:SF1">
    <property type="entry name" value="LD09343P"/>
    <property type="match status" value="1"/>
</dbReference>
<protein>
    <submittedName>
        <fullName evidence="3">Probable tubulin polyglutamylase ttll-15</fullName>
    </submittedName>
    <submittedName>
        <fullName evidence="1">Tubulin-tyrosine ligase-like</fullName>
    </submittedName>
</protein>
<reference evidence="3" key="4">
    <citation type="submission" date="2025-04" db="UniProtKB">
        <authorList>
            <consortium name="RefSeq"/>
        </authorList>
    </citation>
    <scope>IDENTIFICATION</scope>
    <source>
        <tissue evidence="3">Whole organism</tissue>
    </source>
</reference>
<proteinExistence type="predicted"/>
<dbReference type="RefSeq" id="XP_018006560.1">
    <property type="nucleotide sequence ID" value="XM_018151071.2"/>
</dbReference>
<dbReference type="GeneID" id="108664477"/>
<dbReference type="EMBL" id="JQDR03016941">
    <property type="protein sequence ID" value="KAA0184449.1"/>
    <property type="molecule type" value="Genomic_DNA"/>
</dbReference>
<dbReference type="PROSITE" id="PS51221">
    <property type="entry name" value="TTL"/>
    <property type="match status" value="1"/>
</dbReference>
<name>A0A6A0GS48_HYAAZ</name>
<dbReference type="OrthoDB" id="202825at2759"/>
<evidence type="ECO:0000313" key="2">
    <source>
        <dbReference type="Proteomes" id="UP000694843"/>
    </source>
</evidence>
<dbReference type="GO" id="GO:0016874">
    <property type="term" value="F:ligase activity"/>
    <property type="evidence" value="ECO:0007669"/>
    <property type="project" value="UniProtKB-KW"/>
</dbReference>
<dbReference type="Proteomes" id="UP000711488">
    <property type="component" value="Unassembled WGS sequence"/>
</dbReference>
<reference evidence="1" key="3">
    <citation type="submission" date="2019-06" db="EMBL/GenBank/DDBJ databases">
        <authorList>
            <person name="Poynton C."/>
            <person name="Hasenbein S."/>
            <person name="Benoit J.B."/>
            <person name="Sepulveda M.S."/>
            <person name="Poelchau M.F."/>
            <person name="Murali S.C."/>
            <person name="Chen S."/>
            <person name="Glastad K.M."/>
            <person name="Werren J.H."/>
            <person name="Vineis J.H."/>
            <person name="Bowen J.L."/>
            <person name="Friedrich M."/>
            <person name="Jones J."/>
            <person name="Robertson H.M."/>
            <person name="Feyereisen R."/>
            <person name="Mechler-Hickson A."/>
            <person name="Mathers N."/>
            <person name="Lee C.E."/>
            <person name="Colbourne J.K."/>
            <person name="Biales A."/>
            <person name="Johnston J.S."/>
            <person name="Wellborn G.A."/>
            <person name="Rosendale A.J."/>
            <person name="Cridge A.G."/>
            <person name="Munoz-Torres M.C."/>
            <person name="Bain P.A."/>
            <person name="Manny A.R."/>
            <person name="Major K.M."/>
            <person name="Lambert F.N."/>
            <person name="Vulpe C.D."/>
            <person name="Tuck P."/>
            <person name="Blalock B.J."/>
            <person name="Lin Y.-Y."/>
            <person name="Smith M.E."/>
            <person name="Ochoa-Acuna H."/>
            <person name="Chen M.-J.M."/>
            <person name="Childers C.P."/>
            <person name="Qu J."/>
            <person name="Dugan S."/>
            <person name="Lee S.L."/>
            <person name="Chao H."/>
            <person name="Dinh H."/>
            <person name="Han Y."/>
            <person name="Doddapaneni H."/>
            <person name="Worley K.C."/>
            <person name="Muzny D.M."/>
            <person name="Gibbs R.A."/>
            <person name="Richards S."/>
        </authorList>
    </citation>
    <scope>NUCLEOTIDE SEQUENCE</scope>
    <source>
        <strain evidence="1">HAZT.00-mixed</strain>
        <tissue evidence="1">Whole organism</tissue>
    </source>
</reference>
<dbReference type="KEGG" id="hazt:108664477"/>
<dbReference type="Pfam" id="PF03133">
    <property type="entry name" value="TTL"/>
    <property type="match status" value="1"/>
</dbReference>
<dbReference type="InterPro" id="IPR004344">
    <property type="entry name" value="TTL/TTLL_fam"/>
</dbReference>
<evidence type="ECO:0000313" key="3">
    <source>
        <dbReference type="RefSeq" id="XP_018006560.1"/>
    </source>
</evidence>
<dbReference type="CTD" id="41300"/>
<sequence length="529" mass="60100">MAIRLSKKRRVWLLLCVASLTLMLLAATRWMRGTSGPQLHPSALTLHSRNAGAPIAWVRGQNQHTGYLRHVHEVLSFLGYTVVNYTDAEGLTQPWDLLWSHAYPFKELRPLMLRLQPHQRVNHFPGSGFISNKVTLAESELKSVPHAFRIPKDREKLLNYAKLNPAKLFVQKSNNHRGIAVKPLSELDLSAEGSFVQEFVHNPLLIDGHKFDIGLYVVLTSVRPLRVYIYWGDVLFRFCPEKYHPFDPAVKDKYVVGDDYMPTWKVSSLIPYYTLQGFGMKQSFDAWLRDQDKDPELVWKGVRDAISEVFYAKEDAIIGAVLNYKRRHNFFEMMRFDLIVDADLHVYLMEANMSPNLSSAHFKQNKLLYRQVVKHVLGVATLPVNELMAAARLRSEHLTKTDPSVAVNLELSEDQQMNAAFKDVSVFPEHCATNCAGDAKGSSDSKGSDCDDVSCQLCQRCVSSELLQELLRAHGEHQRRGMTRRLLPPPITPPSAAHTPANISHINPDNTLITEWFRGKCLLDDTFCS</sequence>
<reference evidence="1" key="1">
    <citation type="submission" date="2014-08" db="EMBL/GenBank/DDBJ databases">
        <authorList>
            <person name="Murali S."/>
            <person name="Richards S."/>
            <person name="Bandaranaike D."/>
            <person name="Bellair M."/>
            <person name="Blankenburg K."/>
            <person name="Chao H."/>
            <person name="Dinh H."/>
            <person name="Doddapaneni H."/>
            <person name="Dugan-Rocha S."/>
            <person name="Elkadiri S."/>
            <person name="Gnanaolivu R."/>
            <person name="Hughes D."/>
            <person name="Lee S."/>
            <person name="Li M."/>
            <person name="Ming W."/>
            <person name="Munidasa M."/>
            <person name="Muniz J."/>
            <person name="Nguyen L."/>
            <person name="Osuji N."/>
            <person name="Pu L.-L."/>
            <person name="Puazo M."/>
            <person name="Skinner E."/>
            <person name="Qu C."/>
            <person name="Quiroz J."/>
            <person name="Raj R."/>
            <person name="Weissenberger G."/>
            <person name="Xin Y."/>
            <person name="Zou X."/>
            <person name="Han Y."/>
            <person name="Worley K."/>
            <person name="Muzny D."/>
            <person name="Gibbs R."/>
        </authorList>
    </citation>
    <scope>NUCLEOTIDE SEQUENCE</scope>
    <source>
        <strain evidence="1">HAZT.00-mixed</strain>
        <tissue evidence="1">Whole organism</tissue>
    </source>
</reference>
<dbReference type="Proteomes" id="UP000694843">
    <property type="component" value="Unplaced"/>
</dbReference>
<accession>A0A6A0GS48</accession>
<reference evidence="1" key="2">
    <citation type="journal article" date="2018" name="Environ. Sci. Technol.">
        <title>The Toxicogenome of Hyalella azteca: A Model for Sediment Ecotoxicology and Evolutionary Toxicology.</title>
        <authorList>
            <person name="Poynton H.C."/>
            <person name="Hasenbein S."/>
            <person name="Benoit J.B."/>
            <person name="Sepulveda M.S."/>
            <person name="Poelchau M.F."/>
            <person name="Hughes D.S.T."/>
            <person name="Murali S.C."/>
            <person name="Chen S."/>
            <person name="Glastad K.M."/>
            <person name="Goodisman M.A.D."/>
            <person name="Werren J.H."/>
            <person name="Vineis J.H."/>
            <person name="Bowen J.L."/>
            <person name="Friedrich M."/>
            <person name="Jones J."/>
            <person name="Robertson H.M."/>
            <person name="Feyereisen R."/>
            <person name="Mechler-Hickson A."/>
            <person name="Mathers N."/>
            <person name="Lee C.E."/>
            <person name="Colbourne J.K."/>
            <person name="Biales A."/>
            <person name="Johnston J.S."/>
            <person name="Wellborn G.A."/>
            <person name="Rosendale A.J."/>
            <person name="Cridge A.G."/>
            <person name="Munoz-Torres M.C."/>
            <person name="Bain P.A."/>
            <person name="Manny A.R."/>
            <person name="Major K.M."/>
            <person name="Lambert F.N."/>
            <person name="Vulpe C.D."/>
            <person name="Tuck P."/>
            <person name="Blalock B.J."/>
            <person name="Lin Y.Y."/>
            <person name="Smith M.E."/>
            <person name="Ochoa-Acuna H."/>
            <person name="Chen M.M."/>
            <person name="Childers C.P."/>
            <person name="Qu J."/>
            <person name="Dugan S."/>
            <person name="Lee S.L."/>
            <person name="Chao H."/>
            <person name="Dinh H."/>
            <person name="Han Y."/>
            <person name="Doddapaneni H."/>
            <person name="Worley K.C."/>
            <person name="Muzny D.M."/>
            <person name="Gibbs R.A."/>
            <person name="Richards S."/>
        </authorList>
    </citation>
    <scope>NUCLEOTIDE SEQUENCE</scope>
    <source>
        <strain evidence="1">HAZT.00-mixed</strain>
        <tissue evidence="1">Whole organism</tissue>
    </source>
</reference>
<keyword evidence="1" id="KW-0436">Ligase</keyword>
<dbReference type="Gene3D" id="3.30.470.20">
    <property type="entry name" value="ATP-grasp fold, B domain"/>
    <property type="match status" value="1"/>
</dbReference>
<dbReference type="AlphaFoldDB" id="A0A6A0GS48"/>
<keyword evidence="2" id="KW-1185">Reference proteome</keyword>